<dbReference type="SUPFAM" id="SSF52954">
    <property type="entry name" value="Class II aaRS ABD-related"/>
    <property type="match status" value="1"/>
</dbReference>
<evidence type="ECO:0000256" key="3">
    <source>
        <dbReference type="ARBA" id="ARBA00022917"/>
    </source>
</evidence>
<evidence type="ECO:0000259" key="4">
    <source>
        <dbReference type="Pfam" id="PF03129"/>
    </source>
</evidence>
<feature type="domain" description="Anticodon-binding" evidence="4">
    <location>
        <begin position="42"/>
        <end position="102"/>
    </location>
</feature>
<keyword evidence="1" id="KW-0547">Nucleotide-binding</keyword>
<protein>
    <recommendedName>
        <fullName evidence="4">Anticodon-binding domain-containing protein</fullName>
    </recommendedName>
</protein>
<evidence type="ECO:0000256" key="1">
    <source>
        <dbReference type="ARBA" id="ARBA00022741"/>
    </source>
</evidence>
<dbReference type="Pfam" id="PF03129">
    <property type="entry name" value="HGTP_anticodon"/>
    <property type="match status" value="1"/>
</dbReference>
<evidence type="ECO:0000313" key="5">
    <source>
        <dbReference type="EMBL" id="KAL3735753.1"/>
    </source>
</evidence>
<dbReference type="EMBL" id="JBJKBG010000006">
    <property type="protein sequence ID" value="KAL3735753.1"/>
    <property type="molecule type" value="Genomic_DNA"/>
</dbReference>
<dbReference type="PANTHER" id="PTHR11476:SF7">
    <property type="entry name" value="HISTIDINE--TRNA LIGASE"/>
    <property type="match status" value="1"/>
</dbReference>
<dbReference type="Gene3D" id="3.40.50.800">
    <property type="entry name" value="Anticodon-binding domain"/>
    <property type="match status" value="1"/>
</dbReference>
<reference evidence="5 6" key="1">
    <citation type="submission" date="2024-11" db="EMBL/GenBank/DDBJ databases">
        <title>Chromosome-level genome assembly of Eucalyptus globulus Labill. provides insights into its genome evolution.</title>
        <authorList>
            <person name="Li X."/>
        </authorList>
    </citation>
    <scope>NUCLEOTIDE SEQUENCE [LARGE SCALE GENOMIC DNA]</scope>
    <source>
        <strain evidence="5">CL2024</strain>
        <tissue evidence="5">Fresh tender leaves</tissue>
    </source>
</reference>
<keyword evidence="3" id="KW-0648">Protein biosynthesis</keyword>
<dbReference type="InterPro" id="IPR036621">
    <property type="entry name" value="Anticodon-bd_dom_sf"/>
</dbReference>
<comment type="caution">
    <text evidence="5">The sequence shown here is derived from an EMBL/GenBank/DDBJ whole genome shotgun (WGS) entry which is preliminary data.</text>
</comment>
<keyword evidence="6" id="KW-1185">Reference proteome</keyword>
<keyword evidence="2" id="KW-0067">ATP-binding</keyword>
<dbReference type="PANTHER" id="PTHR11476">
    <property type="entry name" value="HISTIDYL-TRNA SYNTHETASE"/>
    <property type="match status" value="1"/>
</dbReference>
<dbReference type="InterPro" id="IPR004154">
    <property type="entry name" value="Anticodon-bd"/>
</dbReference>
<dbReference type="GO" id="GO:0006412">
    <property type="term" value="P:translation"/>
    <property type="evidence" value="ECO:0007669"/>
    <property type="project" value="UniProtKB-KW"/>
</dbReference>
<evidence type="ECO:0000313" key="6">
    <source>
        <dbReference type="Proteomes" id="UP001634007"/>
    </source>
</evidence>
<gene>
    <name evidence="5" type="ORF">ACJRO7_024820</name>
</gene>
<sequence length="103" mass="11593">MEEEIASGDSKTLVKYGFFKTSTDNSSYRDTSVGRIFGDDLPLAAELVSDFWSAEVKAEYLVSKRLSKHVDYAKELRIHQVVVLVGERELSEGVVKLKDFETS</sequence>
<dbReference type="AlphaFoldDB" id="A0ABD3K8W5"/>
<evidence type="ECO:0000256" key="2">
    <source>
        <dbReference type="ARBA" id="ARBA00022840"/>
    </source>
</evidence>
<organism evidence="5 6">
    <name type="scientific">Eucalyptus globulus</name>
    <name type="common">Tasmanian blue gum</name>
    <dbReference type="NCBI Taxonomy" id="34317"/>
    <lineage>
        <taxon>Eukaryota</taxon>
        <taxon>Viridiplantae</taxon>
        <taxon>Streptophyta</taxon>
        <taxon>Embryophyta</taxon>
        <taxon>Tracheophyta</taxon>
        <taxon>Spermatophyta</taxon>
        <taxon>Magnoliopsida</taxon>
        <taxon>eudicotyledons</taxon>
        <taxon>Gunneridae</taxon>
        <taxon>Pentapetalae</taxon>
        <taxon>rosids</taxon>
        <taxon>malvids</taxon>
        <taxon>Myrtales</taxon>
        <taxon>Myrtaceae</taxon>
        <taxon>Myrtoideae</taxon>
        <taxon>Eucalypteae</taxon>
        <taxon>Eucalyptus</taxon>
    </lineage>
</organism>
<dbReference type="Proteomes" id="UP001634007">
    <property type="component" value="Unassembled WGS sequence"/>
</dbReference>
<dbReference type="GO" id="GO:0005524">
    <property type="term" value="F:ATP binding"/>
    <property type="evidence" value="ECO:0007669"/>
    <property type="project" value="UniProtKB-KW"/>
</dbReference>
<name>A0ABD3K8W5_EUCGL</name>
<accession>A0ABD3K8W5</accession>
<dbReference type="FunFam" id="3.40.50.800:FF:000012">
    <property type="entry name" value="Histidine--tRNA ligase, cytoplasmic"/>
    <property type="match status" value="1"/>
</dbReference>
<proteinExistence type="predicted"/>